<protein>
    <recommendedName>
        <fullName evidence="6">Heterokaryon incompatibility domain-containing protein</fullName>
    </recommendedName>
</protein>
<dbReference type="Pfam" id="PF00931">
    <property type="entry name" value="NB-ARC"/>
    <property type="match status" value="1"/>
</dbReference>
<organism evidence="4 5">
    <name type="scientific">Endocarpon pusillum</name>
    <dbReference type="NCBI Taxonomy" id="364733"/>
    <lineage>
        <taxon>Eukaryota</taxon>
        <taxon>Fungi</taxon>
        <taxon>Dikarya</taxon>
        <taxon>Ascomycota</taxon>
        <taxon>Pezizomycotina</taxon>
        <taxon>Eurotiomycetes</taxon>
        <taxon>Chaetothyriomycetidae</taxon>
        <taxon>Verrucariales</taxon>
        <taxon>Verrucariaceae</taxon>
        <taxon>Endocarpon</taxon>
    </lineage>
</organism>
<dbReference type="PRINTS" id="PR00364">
    <property type="entry name" value="DISEASERSIST"/>
</dbReference>
<evidence type="ECO:0000259" key="2">
    <source>
        <dbReference type="Pfam" id="PF00931"/>
    </source>
</evidence>
<proteinExistence type="predicted"/>
<dbReference type="PANTHER" id="PTHR46082">
    <property type="entry name" value="ATP/GTP-BINDING PROTEIN-RELATED"/>
    <property type="match status" value="1"/>
</dbReference>
<dbReference type="InterPro" id="IPR019734">
    <property type="entry name" value="TPR_rpt"/>
</dbReference>
<dbReference type="Gene3D" id="3.40.50.300">
    <property type="entry name" value="P-loop containing nucleotide triphosphate hydrolases"/>
    <property type="match status" value="1"/>
</dbReference>
<evidence type="ECO:0008006" key="6">
    <source>
        <dbReference type="Google" id="ProtNLM"/>
    </source>
</evidence>
<accession>A0A8H7ADF6</accession>
<feature type="repeat" description="TPR" evidence="1">
    <location>
        <begin position="801"/>
        <end position="834"/>
    </location>
</feature>
<dbReference type="GO" id="GO:0043531">
    <property type="term" value="F:ADP binding"/>
    <property type="evidence" value="ECO:0007669"/>
    <property type="project" value="InterPro"/>
</dbReference>
<feature type="repeat" description="TPR" evidence="1">
    <location>
        <begin position="843"/>
        <end position="876"/>
    </location>
</feature>
<dbReference type="Pfam" id="PF13424">
    <property type="entry name" value="TPR_12"/>
    <property type="match status" value="3"/>
</dbReference>
<dbReference type="OrthoDB" id="4161066at2759"/>
<evidence type="ECO:0000256" key="1">
    <source>
        <dbReference type="PROSITE-ProRule" id="PRU00339"/>
    </source>
</evidence>
<dbReference type="InterPro" id="IPR010730">
    <property type="entry name" value="HET"/>
</dbReference>
<dbReference type="InterPro" id="IPR011990">
    <property type="entry name" value="TPR-like_helical_dom_sf"/>
</dbReference>
<feature type="repeat" description="TPR" evidence="1">
    <location>
        <begin position="759"/>
        <end position="792"/>
    </location>
</feature>
<sequence>MRLLERKPDGELVLTEYIGKVPPAYAILSHTWLNNHQEVTLQDVEAGMGRSKAGWKKITFCADKAAADGLRYFWIDTCCIDKKNAVELATAINSMFRWYQEAVRCYVYLSDVAVRVTGQHEQVNPIWGPAFRKSRWFTRGWTLQELIAPTLVDFYSSEGERLGSKLSLETVVHEITGIARGALKGVALSNFSIEERKSWAERRSTTLEEDGIYSLLGIFDVAMPLIYGEGRENASRRLEEEIHKSYKGADFEQFTVGLDVLSIPEAAQLVGRGTELVDMHRRLHSFSTRSTVVLHGLGGIGKTQLAIAYAKRHKEKYTAMFWLNANDEDSLKLSFRDIAQQVLKHHPSTSVLASVDLDGDLDQVVNAVKAWLDLPKNTRWLIIYDNYDNPKIPDNPDDLAVDLRQFLPRSDHGSVIITTRSSQVSLGQYIYIQKLLDIQEGIKILSNTSGRENIGNDPDAIELVKELDGLPLALSTAGAYLKPVTTSFSQYLRLHKESWLKLQTTSPRLISYEDRSLYTTWQITFDRIQQRNAASAKLLKLWAYFDRQDVWFELLQQGSSTDEGWIQELTKDELSFNGAVRLLRDYGLVDADLSFRHLSGSGGYSVHTCVHSWTIFVLNKEWDDSLARLALTCVASAVHSTETDDWWLIQRRLLQHVTRLQHPIVDDKLDCKGMEWALFNLGLLYADQGKLAEAEAMYTRALQGREEALGPKHTSTLSTVNNLGLLYTDQGKLAEAEAMYTRALQGSEEALGPKHKLTLDTVNNLGLLYADQGKLAEAGAMYTRALQGSEEALGPKHTSTLDTVNNLGNLYKNQGKLAEAEAMYTRALQGSEEALGPKHTSTLSTVNNLGNLYADQGKLAEAEAIYTRALQGNEEALGPKHTSTLSTVINLGNLYKIQGKLAEAGAMYTRALQGSEEALGPKHTLTLDTVNNLGLLYADQGKLAEAGAMYTRALQGREEALGPKHTLTLSTVNNLGNLYKNQGKLAEAEAMYTRALQGREEALGPKHTLTLDTVNNLGLLYADQGKLAEAEAIYT</sequence>
<feature type="repeat" description="TPR" evidence="1">
    <location>
        <begin position="675"/>
        <end position="708"/>
    </location>
</feature>
<dbReference type="InterPro" id="IPR002182">
    <property type="entry name" value="NB-ARC"/>
</dbReference>
<comment type="caution">
    <text evidence="4">The sequence shown here is derived from an EMBL/GenBank/DDBJ whole genome shotgun (WGS) entry which is preliminary data.</text>
</comment>
<dbReference type="PROSITE" id="PS50005">
    <property type="entry name" value="TPR"/>
    <property type="match status" value="6"/>
</dbReference>
<feature type="domain" description="NB-ARC" evidence="2">
    <location>
        <begin position="288"/>
        <end position="451"/>
    </location>
</feature>
<dbReference type="Pfam" id="PF06985">
    <property type="entry name" value="HET"/>
    <property type="match status" value="1"/>
</dbReference>
<keyword evidence="5" id="KW-1185">Reference proteome</keyword>
<feature type="repeat" description="TPR" evidence="1">
    <location>
        <begin position="969"/>
        <end position="1002"/>
    </location>
</feature>
<dbReference type="Gene3D" id="1.25.40.10">
    <property type="entry name" value="Tetratricopeptide repeat domain"/>
    <property type="match status" value="3"/>
</dbReference>
<reference evidence="4" key="1">
    <citation type="submission" date="2020-02" db="EMBL/GenBank/DDBJ databases">
        <authorList>
            <person name="Palmer J.M."/>
        </authorList>
    </citation>
    <scope>NUCLEOTIDE SEQUENCE</scope>
    <source>
        <strain evidence="4">EPUS1.4</strain>
        <tissue evidence="4">Thallus</tissue>
    </source>
</reference>
<evidence type="ECO:0000313" key="4">
    <source>
        <dbReference type="EMBL" id="KAF7505057.1"/>
    </source>
</evidence>
<dbReference type="PANTHER" id="PTHR46082:SF6">
    <property type="entry name" value="AAA+ ATPASE DOMAIN-CONTAINING PROTEIN-RELATED"/>
    <property type="match status" value="1"/>
</dbReference>
<evidence type="ECO:0000259" key="3">
    <source>
        <dbReference type="Pfam" id="PF06985"/>
    </source>
</evidence>
<dbReference type="AlphaFoldDB" id="A0A8H7ADF6"/>
<dbReference type="InterPro" id="IPR053137">
    <property type="entry name" value="NLR-like"/>
</dbReference>
<dbReference type="EMBL" id="JAACFV010000119">
    <property type="protein sequence ID" value="KAF7505057.1"/>
    <property type="molecule type" value="Genomic_DNA"/>
</dbReference>
<evidence type="ECO:0000313" key="5">
    <source>
        <dbReference type="Proteomes" id="UP000606974"/>
    </source>
</evidence>
<name>A0A8H7ADF6_9EURO</name>
<dbReference type="SUPFAM" id="SSF48452">
    <property type="entry name" value="TPR-like"/>
    <property type="match status" value="1"/>
</dbReference>
<feature type="repeat" description="TPR" evidence="1">
    <location>
        <begin position="717"/>
        <end position="750"/>
    </location>
</feature>
<dbReference type="SMART" id="SM00028">
    <property type="entry name" value="TPR"/>
    <property type="match status" value="8"/>
</dbReference>
<dbReference type="Proteomes" id="UP000606974">
    <property type="component" value="Unassembled WGS sequence"/>
</dbReference>
<gene>
    <name evidence="4" type="ORF">GJ744_001276</name>
</gene>
<keyword evidence="1" id="KW-0802">TPR repeat</keyword>
<dbReference type="InterPro" id="IPR027417">
    <property type="entry name" value="P-loop_NTPase"/>
</dbReference>
<dbReference type="SUPFAM" id="SSF52540">
    <property type="entry name" value="P-loop containing nucleoside triphosphate hydrolases"/>
    <property type="match status" value="1"/>
</dbReference>
<dbReference type="Pfam" id="PF13374">
    <property type="entry name" value="TPR_10"/>
    <property type="match status" value="3"/>
</dbReference>
<feature type="domain" description="Heterokaryon incompatibility" evidence="3">
    <location>
        <begin position="25"/>
        <end position="113"/>
    </location>
</feature>